<dbReference type="GO" id="GO:0003676">
    <property type="term" value="F:nucleic acid binding"/>
    <property type="evidence" value="ECO:0007669"/>
    <property type="project" value="InterPro"/>
</dbReference>
<dbReference type="InterPro" id="IPR036875">
    <property type="entry name" value="Znf_CCHC_sf"/>
</dbReference>
<reference evidence="3 4" key="1">
    <citation type="submission" date="2024-01" db="EMBL/GenBank/DDBJ databases">
        <title>The genomes of 5 underutilized Papilionoideae crops provide insights into root nodulation and disease resistance.</title>
        <authorList>
            <person name="Yuan L."/>
        </authorList>
    </citation>
    <scope>NUCLEOTIDE SEQUENCE [LARGE SCALE GENOMIC DNA]</scope>
    <source>
        <strain evidence="3">LY-2023</strain>
        <tissue evidence="3">Leaf</tissue>
    </source>
</reference>
<dbReference type="Gene3D" id="4.10.60.10">
    <property type="entry name" value="Zinc finger, CCHC-type"/>
    <property type="match status" value="1"/>
</dbReference>
<comment type="caution">
    <text evidence="3">The sequence shown here is derived from an EMBL/GenBank/DDBJ whole genome shotgun (WGS) entry which is preliminary data.</text>
</comment>
<name>A0AAN9PDD8_CLITE</name>
<evidence type="ECO:0000313" key="4">
    <source>
        <dbReference type="Proteomes" id="UP001359559"/>
    </source>
</evidence>
<dbReference type="InterPro" id="IPR001878">
    <property type="entry name" value="Znf_CCHC"/>
</dbReference>
<dbReference type="Proteomes" id="UP001359559">
    <property type="component" value="Unassembled WGS sequence"/>
</dbReference>
<evidence type="ECO:0000313" key="3">
    <source>
        <dbReference type="EMBL" id="KAK7294830.1"/>
    </source>
</evidence>
<feature type="domain" description="CCHC-type" evidence="2">
    <location>
        <begin position="12"/>
        <end position="26"/>
    </location>
</feature>
<evidence type="ECO:0000256" key="1">
    <source>
        <dbReference type="PROSITE-ProRule" id="PRU00047"/>
    </source>
</evidence>
<protein>
    <recommendedName>
        <fullName evidence="2">CCHC-type domain-containing protein</fullName>
    </recommendedName>
</protein>
<sequence length="116" mass="12755">MEVVEDHAGGECFKCGKPCHFARECPGKGSRGAQPEPKQGPVVLLFIEGFNAAASAIHPKTQHLLILVIPKSYFNYYSHVSVTTSRSENTNKAISVANYMVPHKFIKTPDSRGILR</sequence>
<keyword evidence="1" id="KW-0863">Zinc-finger</keyword>
<keyword evidence="4" id="KW-1185">Reference proteome</keyword>
<evidence type="ECO:0000259" key="2">
    <source>
        <dbReference type="PROSITE" id="PS50158"/>
    </source>
</evidence>
<dbReference type="PROSITE" id="PS50158">
    <property type="entry name" value="ZF_CCHC"/>
    <property type="match status" value="1"/>
</dbReference>
<dbReference type="EMBL" id="JAYKXN010000004">
    <property type="protein sequence ID" value="KAK7294830.1"/>
    <property type="molecule type" value="Genomic_DNA"/>
</dbReference>
<organism evidence="3 4">
    <name type="scientific">Clitoria ternatea</name>
    <name type="common">Butterfly pea</name>
    <dbReference type="NCBI Taxonomy" id="43366"/>
    <lineage>
        <taxon>Eukaryota</taxon>
        <taxon>Viridiplantae</taxon>
        <taxon>Streptophyta</taxon>
        <taxon>Embryophyta</taxon>
        <taxon>Tracheophyta</taxon>
        <taxon>Spermatophyta</taxon>
        <taxon>Magnoliopsida</taxon>
        <taxon>eudicotyledons</taxon>
        <taxon>Gunneridae</taxon>
        <taxon>Pentapetalae</taxon>
        <taxon>rosids</taxon>
        <taxon>fabids</taxon>
        <taxon>Fabales</taxon>
        <taxon>Fabaceae</taxon>
        <taxon>Papilionoideae</taxon>
        <taxon>50 kb inversion clade</taxon>
        <taxon>NPAAA clade</taxon>
        <taxon>indigoferoid/millettioid clade</taxon>
        <taxon>Phaseoleae</taxon>
        <taxon>Clitoria</taxon>
    </lineage>
</organism>
<keyword evidence="1" id="KW-0479">Metal-binding</keyword>
<dbReference type="GO" id="GO:0008270">
    <property type="term" value="F:zinc ion binding"/>
    <property type="evidence" value="ECO:0007669"/>
    <property type="project" value="UniProtKB-KW"/>
</dbReference>
<gene>
    <name evidence="3" type="ORF">RJT34_17727</name>
</gene>
<proteinExistence type="predicted"/>
<dbReference type="AlphaFoldDB" id="A0AAN9PDD8"/>
<accession>A0AAN9PDD8</accession>
<keyword evidence="1" id="KW-0862">Zinc</keyword>
<dbReference type="SUPFAM" id="SSF57756">
    <property type="entry name" value="Retrovirus zinc finger-like domains"/>
    <property type="match status" value="1"/>
</dbReference>